<organism evidence="2">
    <name type="scientific">mine drainage metagenome</name>
    <dbReference type="NCBI Taxonomy" id="410659"/>
    <lineage>
        <taxon>unclassified sequences</taxon>
        <taxon>metagenomes</taxon>
        <taxon>ecological metagenomes</taxon>
    </lineage>
</organism>
<accession>E6QHM2</accession>
<feature type="coiled-coil region" evidence="1">
    <location>
        <begin position="3"/>
        <end position="47"/>
    </location>
</feature>
<proteinExistence type="predicted"/>
<keyword evidence="1" id="KW-0175">Coiled coil</keyword>
<dbReference type="AlphaFoldDB" id="E6QHM2"/>
<evidence type="ECO:0000256" key="1">
    <source>
        <dbReference type="SAM" id="Coils"/>
    </source>
</evidence>
<sequence length="230" mass="25962">MTTAIVEDQVAEIQRKLDRIVEELDHLKRARNANEDLQADITLVAKDVYKKAVEGCSTIELRPEEILELVKEVFSNAKLLTSALRQLQSADDFLQDFQGVTRDLYSRAITQFDLLQQRGWFDTAISGTRMADTLVQSHSAEDRKRAEESIPYIVGFMRELTRPEVLQALEAIIHGFGRVQATMDVDKSVFRIMRDLNSKEARRGIAVLVEFLKVVGAHSMVATPVNTSAK</sequence>
<dbReference type="EMBL" id="CABQ01000015">
    <property type="protein sequence ID" value="CBI06736.1"/>
    <property type="molecule type" value="Genomic_DNA"/>
</dbReference>
<name>E6QHM2_9ZZZZ</name>
<protein>
    <recommendedName>
        <fullName evidence="3">DUF1641 domain-containing protein</fullName>
    </recommendedName>
</protein>
<gene>
    <name evidence="2" type="ORF">CARN6_0003</name>
</gene>
<evidence type="ECO:0008006" key="3">
    <source>
        <dbReference type="Google" id="ProtNLM"/>
    </source>
</evidence>
<evidence type="ECO:0000313" key="2">
    <source>
        <dbReference type="EMBL" id="CBI06736.1"/>
    </source>
</evidence>
<comment type="caution">
    <text evidence="2">The sequence shown here is derived from an EMBL/GenBank/DDBJ whole genome shotgun (WGS) entry which is preliminary data.</text>
</comment>
<reference evidence="2" key="1">
    <citation type="submission" date="2009-10" db="EMBL/GenBank/DDBJ databases">
        <title>Diversity of trophic interactions inside an arsenic-rich microbial ecosystem.</title>
        <authorList>
            <person name="Bertin P.N."/>
            <person name="Heinrich-Salmeron A."/>
            <person name="Pelletier E."/>
            <person name="Goulhen-Chollet F."/>
            <person name="Arsene-Ploetze F."/>
            <person name="Gallien S."/>
            <person name="Calteau A."/>
            <person name="Vallenet D."/>
            <person name="Casiot C."/>
            <person name="Chane-Woon-Ming B."/>
            <person name="Giloteaux L."/>
            <person name="Barakat M."/>
            <person name="Bonnefoy V."/>
            <person name="Bruneel O."/>
            <person name="Chandler M."/>
            <person name="Cleiss J."/>
            <person name="Duran R."/>
            <person name="Elbaz-Poulichet F."/>
            <person name="Fonknechten N."/>
            <person name="Lauga B."/>
            <person name="Mornico D."/>
            <person name="Ortet P."/>
            <person name="Schaeffer C."/>
            <person name="Siguier P."/>
            <person name="Alexander Thil Smith A."/>
            <person name="Van Dorsselaer A."/>
            <person name="Weissenbach J."/>
            <person name="Medigue C."/>
            <person name="Le Paslier D."/>
        </authorList>
    </citation>
    <scope>NUCLEOTIDE SEQUENCE</scope>
</reference>